<protein>
    <recommendedName>
        <fullName evidence="3">Hydrolase</fullName>
    </recommendedName>
</protein>
<dbReference type="Gene3D" id="3.30.1240.10">
    <property type="match status" value="1"/>
</dbReference>
<dbReference type="AlphaFoldDB" id="A0A1C0Y651"/>
<dbReference type="SUPFAM" id="SSF56784">
    <property type="entry name" value="HAD-like"/>
    <property type="match status" value="1"/>
</dbReference>
<accession>A0A1C0Y651</accession>
<dbReference type="STRING" id="33978.A6M13_07035"/>
<evidence type="ECO:0008006" key="3">
    <source>
        <dbReference type="Google" id="ProtNLM"/>
    </source>
</evidence>
<reference evidence="1 2" key="1">
    <citation type="submission" date="2016-07" db="EMBL/GenBank/DDBJ databases">
        <title>Caryophanon tenue genome sequencing.</title>
        <authorList>
            <person name="Verma A."/>
            <person name="Pal Y."/>
            <person name="Krishnamurthi S."/>
        </authorList>
    </citation>
    <scope>NUCLEOTIDE SEQUENCE [LARGE SCALE GENOMIC DNA]</scope>
    <source>
        <strain evidence="1 2">DSM 14152</strain>
    </source>
</reference>
<dbReference type="RefSeq" id="WP_066548362.1">
    <property type="nucleotide sequence ID" value="NZ_MASJ01000040.1"/>
</dbReference>
<gene>
    <name evidence="1" type="ORF">A6M13_07035</name>
</gene>
<dbReference type="PANTHER" id="PTHR10000:SF53">
    <property type="entry name" value="5-AMINO-6-(5-PHOSPHO-D-RIBITYLAMINO)URACIL PHOSPHATASE YBJI-RELATED"/>
    <property type="match status" value="1"/>
</dbReference>
<organism evidence="1 2">
    <name type="scientific">Caryophanon tenue</name>
    <dbReference type="NCBI Taxonomy" id="33978"/>
    <lineage>
        <taxon>Bacteria</taxon>
        <taxon>Bacillati</taxon>
        <taxon>Bacillota</taxon>
        <taxon>Bacilli</taxon>
        <taxon>Bacillales</taxon>
        <taxon>Caryophanaceae</taxon>
        <taxon>Caryophanon</taxon>
    </lineage>
</organism>
<dbReference type="GO" id="GO:0000287">
    <property type="term" value="F:magnesium ion binding"/>
    <property type="evidence" value="ECO:0007669"/>
    <property type="project" value="TreeGrafter"/>
</dbReference>
<dbReference type="Pfam" id="PF08282">
    <property type="entry name" value="Hydrolase_3"/>
    <property type="match status" value="1"/>
</dbReference>
<dbReference type="PANTHER" id="PTHR10000">
    <property type="entry name" value="PHOSPHOSERINE PHOSPHATASE"/>
    <property type="match status" value="1"/>
</dbReference>
<name>A0A1C0Y651_9BACL</name>
<proteinExistence type="predicted"/>
<dbReference type="GO" id="GO:0005829">
    <property type="term" value="C:cytosol"/>
    <property type="evidence" value="ECO:0007669"/>
    <property type="project" value="TreeGrafter"/>
</dbReference>
<dbReference type="EMBL" id="MASJ01000040">
    <property type="protein sequence ID" value="OCS82621.1"/>
    <property type="molecule type" value="Genomic_DNA"/>
</dbReference>
<dbReference type="InterPro" id="IPR023214">
    <property type="entry name" value="HAD_sf"/>
</dbReference>
<sequence length="250" mass="27872">MRFVLDIDGTICFDGQKIEKAIVEALEALIEAGHTVVFASARPLRDIAPVIPRSLQHCAWIGGNGAFYQQDDIVETVAFDETTRNTLCVLLKRHNTAYLADGQWAYAYTGDKKHAIYAKIHKGDGAEQSLDVLQPLCKLVVFEPPTAFLDALSSLPVTVYTHHAERIVDISPQRTTKYDMLKRFYDEPFIVFGNDANDESLFRHAQVSVCVGNHAVGTLATKRIDVHDVAQVLHQLKEEYDGSDVQTTAR</sequence>
<dbReference type="Proteomes" id="UP000093199">
    <property type="component" value="Unassembled WGS sequence"/>
</dbReference>
<evidence type="ECO:0000313" key="2">
    <source>
        <dbReference type="Proteomes" id="UP000093199"/>
    </source>
</evidence>
<keyword evidence="2" id="KW-1185">Reference proteome</keyword>
<dbReference type="GO" id="GO:0016791">
    <property type="term" value="F:phosphatase activity"/>
    <property type="evidence" value="ECO:0007669"/>
    <property type="project" value="TreeGrafter"/>
</dbReference>
<dbReference type="OrthoDB" id="1650327at2"/>
<dbReference type="InterPro" id="IPR036412">
    <property type="entry name" value="HAD-like_sf"/>
</dbReference>
<dbReference type="Gene3D" id="3.40.50.1000">
    <property type="entry name" value="HAD superfamily/HAD-like"/>
    <property type="match status" value="1"/>
</dbReference>
<comment type="caution">
    <text evidence="1">The sequence shown here is derived from an EMBL/GenBank/DDBJ whole genome shotgun (WGS) entry which is preliminary data.</text>
</comment>
<evidence type="ECO:0000313" key="1">
    <source>
        <dbReference type="EMBL" id="OCS82621.1"/>
    </source>
</evidence>